<feature type="transmembrane region" description="Helical" evidence="1">
    <location>
        <begin position="77"/>
        <end position="98"/>
    </location>
</feature>
<reference evidence="2 3" key="1">
    <citation type="submission" date="2020-04" db="EMBL/GenBank/DDBJ databases">
        <authorList>
            <person name="Hitch T.C.A."/>
            <person name="Wylensek D."/>
            <person name="Clavel T."/>
        </authorList>
    </citation>
    <scope>NUCLEOTIDE SEQUENCE [LARGE SCALE GENOMIC DNA]</scope>
    <source>
        <strain evidence="2 3">BSM-130-P53-3C</strain>
    </source>
</reference>
<evidence type="ECO:0000256" key="1">
    <source>
        <dbReference type="SAM" id="Phobius"/>
    </source>
</evidence>
<organism evidence="2 3">
    <name type="scientific">Bifidobacterium thermophilum</name>
    <dbReference type="NCBI Taxonomy" id="33905"/>
    <lineage>
        <taxon>Bacteria</taxon>
        <taxon>Bacillati</taxon>
        <taxon>Actinomycetota</taxon>
        <taxon>Actinomycetes</taxon>
        <taxon>Bifidobacteriales</taxon>
        <taxon>Bifidobacteriaceae</taxon>
        <taxon>Bifidobacterium</taxon>
    </lineage>
</organism>
<protein>
    <submittedName>
        <fullName evidence="2">Uncharacterized protein</fullName>
    </submittedName>
</protein>
<dbReference type="EMBL" id="JABAGI010000003">
    <property type="protein sequence ID" value="NME61947.1"/>
    <property type="molecule type" value="Genomic_DNA"/>
</dbReference>
<sequence length="107" mass="11935">MRVFDWLKPWSGMVLDAFHGLWPLYWFGACMLYGVLLAASGRMPSLAGWLACAAGVALLRVAFGAVKTLQWLGGYDLRLFCLLLAAAVVSLAVEYPFLRWMIVRLSH</sequence>
<evidence type="ECO:0000313" key="2">
    <source>
        <dbReference type="EMBL" id="NME61947.1"/>
    </source>
</evidence>
<proteinExistence type="predicted"/>
<evidence type="ECO:0000313" key="3">
    <source>
        <dbReference type="Proteomes" id="UP000588369"/>
    </source>
</evidence>
<keyword evidence="1" id="KW-0812">Transmembrane</keyword>
<feature type="transmembrane region" description="Helical" evidence="1">
    <location>
        <begin position="46"/>
        <end position="65"/>
    </location>
</feature>
<name>A0A7X9NSM8_9BIFI</name>
<feature type="transmembrane region" description="Helical" evidence="1">
    <location>
        <begin position="20"/>
        <end position="39"/>
    </location>
</feature>
<dbReference type="PROSITE" id="PS51257">
    <property type="entry name" value="PROKAR_LIPOPROTEIN"/>
    <property type="match status" value="1"/>
</dbReference>
<dbReference type="AlphaFoldDB" id="A0A7X9NSM8"/>
<keyword evidence="1" id="KW-0472">Membrane</keyword>
<dbReference type="Proteomes" id="UP000588369">
    <property type="component" value="Unassembled WGS sequence"/>
</dbReference>
<accession>A0A7X9NSM8</accession>
<gene>
    <name evidence="2" type="ORF">HF844_03885</name>
</gene>
<dbReference type="RefSeq" id="WP_168984043.1">
    <property type="nucleotide sequence ID" value="NZ_JABAGI010000003.1"/>
</dbReference>
<keyword evidence="1" id="KW-1133">Transmembrane helix</keyword>
<comment type="caution">
    <text evidence="2">The sequence shown here is derived from an EMBL/GenBank/DDBJ whole genome shotgun (WGS) entry which is preliminary data.</text>
</comment>